<dbReference type="PANTHER" id="PTHR30636">
    <property type="entry name" value="UPF0701 PROTEIN YICC"/>
    <property type="match status" value="1"/>
</dbReference>
<evidence type="ECO:0000256" key="4">
    <source>
        <dbReference type="ARBA" id="ARBA00022801"/>
    </source>
</evidence>
<evidence type="ECO:0000256" key="1">
    <source>
        <dbReference type="ARBA" id="ARBA00001968"/>
    </source>
</evidence>
<dbReference type="STRING" id="469381.Dpep_2335"/>
<dbReference type="PANTHER" id="PTHR30636:SF3">
    <property type="entry name" value="UPF0701 PROTEIN YICC"/>
    <property type="match status" value="1"/>
</dbReference>
<organism evidence="8 9">
    <name type="scientific">Dethiosulfovibrio peptidovorans DSM 11002</name>
    <dbReference type="NCBI Taxonomy" id="469381"/>
    <lineage>
        <taxon>Bacteria</taxon>
        <taxon>Thermotogati</taxon>
        <taxon>Synergistota</taxon>
        <taxon>Synergistia</taxon>
        <taxon>Synergistales</taxon>
        <taxon>Dethiosulfovibrionaceae</taxon>
        <taxon>Dethiosulfovibrio</taxon>
    </lineage>
</organism>
<dbReference type="AlphaFoldDB" id="D2Z4L3"/>
<dbReference type="InterPro" id="IPR013551">
    <property type="entry name" value="YicC-like_C"/>
</dbReference>
<dbReference type="PaxDb" id="469381-Dpep_2335"/>
<comment type="cofactor">
    <cofactor evidence="1">
        <name>a divalent metal cation</name>
        <dbReference type="ChEBI" id="CHEBI:60240"/>
    </cofactor>
</comment>
<feature type="domain" description="Endoribonuclease YicC-like N-terminal" evidence="6">
    <location>
        <begin position="3"/>
        <end position="157"/>
    </location>
</feature>
<evidence type="ECO:0000259" key="6">
    <source>
        <dbReference type="Pfam" id="PF03755"/>
    </source>
</evidence>
<gene>
    <name evidence="8" type="ORF">Dpep_2335</name>
</gene>
<evidence type="ECO:0000259" key="7">
    <source>
        <dbReference type="Pfam" id="PF08340"/>
    </source>
</evidence>
<comment type="similarity">
    <text evidence="5">Belongs to the YicC/YloC family.</text>
</comment>
<dbReference type="OrthoDB" id="9771229at2"/>
<protein>
    <recommendedName>
        <fullName evidence="10">YicC domain protein</fullName>
    </recommendedName>
</protein>
<dbReference type="NCBIfam" id="TIGR00255">
    <property type="entry name" value="YicC/YloC family endoribonuclease"/>
    <property type="match status" value="1"/>
</dbReference>
<dbReference type="InterPro" id="IPR013527">
    <property type="entry name" value="YicC-like_N"/>
</dbReference>
<dbReference type="Pfam" id="PF03755">
    <property type="entry name" value="YicC-like_N"/>
    <property type="match status" value="1"/>
</dbReference>
<accession>D2Z4L3</accession>
<keyword evidence="2" id="KW-0540">Nuclease</keyword>
<name>D2Z4L3_9BACT</name>
<dbReference type="GO" id="GO:0004521">
    <property type="term" value="F:RNA endonuclease activity"/>
    <property type="evidence" value="ECO:0007669"/>
    <property type="project" value="InterPro"/>
</dbReference>
<evidence type="ECO:0008006" key="10">
    <source>
        <dbReference type="Google" id="ProtNLM"/>
    </source>
</evidence>
<evidence type="ECO:0000256" key="3">
    <source>
        <dbReference type="ARBA" id="ARBA00022759"/>
    </source>
</evidence>
<keyword evidence="4" id="KW-0378">Hydrolase</keyword>
<evidence type="ECO:0000313" key="9">
    <source>
        <dbReference type="Proteomes" id="UP000006427"/>
    </source>
</evidence>
<dbReference type="EMBL" id="ABTR02000001">
    <property type="protein sequence ID" value="EFC92357.1"/>
    <property type="molecule type" value="Genomic_DNA"/>
</dbReference>
<proteinExistence type="inferred from homology"/>
<reference evidence="8 9" key="1">
    <citation type="journal article" date="2010" name="Stand. Genomic Sci.">
        <title>Permanent draft genome sequence of Dethiosulfovibrio peptidovorans type strain (SEBR 4207).</title>
        <authorList>
            <person name="Labutti K."/>
            <person name="Mayilraj S."/>
            <person name="Clum A."/>
            <person name="Lucas S."/>
            <person name="Glavina Del Rio T."/>
            <person name="Nolan M."/>
            <person name="Tice H."/>
            <person name="Cheng J.F."/>
            <person name="Pitluck S."/>
            <person name="Liolios K."/>
            <person name="Ivanova N."/>
            <person name="Mavromatis K."/>
            <person name="Mikhailova N."/>
            <person name="Pati A."/>
            <person name="Goodwin L."/>
            <person name="Chen A."/>
            <person name="Palaniappan K."/>
            <person name="Land M."/>
            <person name="Hauser L."/>
            <person name="Chang Y.J."/>
            <person name="Jeffries C.D."/>
            <person name="Rohde M."/>
            <person name="Spring S."/>
            <person name="Goker M."/>
            <person name="Woyke T."/>
            <person name="Bristow J."/>
            <person name="Eisen J.A."/>
            <person name="Markowitz V."/>
            <person name="Hugenholtz P."/>
            <person name="Kyrpides N.C."/>
            <person name="Klenk H.P."/>
            <person name="Lapidus A."/>
        </authorList>
    </citation>
    <scope>NUCLEOTIDE SEQUENCE [LARGE SCALE GENOMIC DNA]</scope>
    <source>
        <strain evidence="8 9">DSM 11002</strain>
    </source>
</reference>
<evidence type="ECO:0000313" key="8">
    <source>
        <dbReference type="EMBL" id="EFC92357.1"/>
    </source>
</evidence>
<evidence type="ECO:0000256" key="2">
    <source>
        <dbReference type="ARBA" id="ARBA00022722"/>
    </source>
</evidence>
<keyword evidence="9" id="KW-1185">Reference proteome</keyword>
<evidence type="ECO:0000256" key="5">
    <source>
        <dbReference type="ARBA" id="ARBA00035648"/>
    </source>
</evidence>
<comment type="caution">
    <text evidence="8">The sequence shown here is derived from an EMBL/GenBank/DDBJ whole genome shotgun (WGS) entry which is preliminary data.</text>
</comment>
<dbReference type="Pfam" id="PF08340">
    <property type="entry name" value="YicC-like_C"/>
    <property type="match status" value="1"/>
</dbReference>
<dbReference type="Proteomes" id="UP000006427">
    <property type="component" value="Unassembled WGS sequence"/>
</dbReference>
<dbReference type="eggNOG" id="COG1561">
    <property type="taxonomic scope" value="Bacteria"/>
</dbReference>
<dbReference type="GO" id="GO:0016787">
    <property type="term" value="F:hydrolase activity"/>
    <property type="evidence" value="ECO:0007669"/>
    <property type="project" value="UniProtKB-KW"/>
</dbReference>
<dbReference type="InterPro" id="IPR005229">
    <property type="entry name" value="YicC/YloC-like"/>
</dbReference>
<keyword evidence="3" id="KW-0255">Endonuclease</keyword>
<sequence length="296" mass="33036">MLTSMTGFSRVSVDKDWGTLTVEFSSVNSRYLEVFVKSGRELASEDPLIQGAVKKRLNRGKVQVRVELSWASECRMGRINPDVLSSYLSQVKDVVLSMGDGSDELPLNGILGLPGVLDLPSASSSSMKDEISSVLADLTDRGLDELVSMREIEGEKLLDDISGCLEDYQAIVSKIGSLWRGCADNAFESLRERVQAVADRFEISMDEGRLAQEMTVIADKWDISEELSRTDSHIGQFKKLLDERGPRGRKLDFLLQEMNREINTMGSKVADAEVRWLVVDGKSLLERIREQVQNVE</sequence>
<feature type="domain" description="Endoribonuclease YicC-like C-terminal" evidence="7">
    <location>
        <begin position="182"/>
        <end position="296"/>
    </location>
</feature>